<name>A0ABT2H0D6_9MICO</name>
<feature type="binding site" evidence="6">
    <location>
        <begin position="332"/>
        <end position="338"/>
    </location>
    <ligand>
        <name>S-adenosyl-L-methionine</name>
        <dbReference type="ChEBI" id="CHEBI:59789"/>
    </ligand>
</feature>
<evidence type="ECO:0000259" key="8">
    <source>
        <dbReference type="PROSITE" id="PS51686"/>
    </source>
</evidence>
<dbReference type="InterPro" id="IPR001678">
    <property type="entry name" value="MeTrfase_RsmB-F_NOP2_dom"/>
</dbReference>
<keyword evidence="4 6" id="KW-0949">S-adenosyl-L-methionine</keyword>
<dbReference type="PROSITE" id="PS51686">
    <property type="entry name" value="SAM_MT_RSMB_NOP"/>
    <property type="match status" value="1"/>
</dbReference>
<feature type="domain" description="SAM-dependent MTase RsmB/NOP-type" evidence="8">
    <location>
        <begin position="237"/>
        <end position="522"/>
    </location>
</feature>
<protein>
    <submittedName>
        <fullName evidence="9">rRNA small subunit methyltransferase B</fullName>
    </submittedName>
</protein>
<dbReference type="InterPro" id="IPR018314">
    <property type="entry name" value="RsmB/NOL1/NOP2-like_CS"/>
</dbReference>
<organism evidence="9 10">
    <name type="scientific">Herbiconiux daphne</name>
    <dbReference type="NCBI Taxonomy" id="2970914"/>
    <lineage>
        <taxon>Bacteria</taxon>
        <taxon>Bacillati</taxon>
        <taxon>Actinomycetota</taxon>
        <taxon>Actinomycetes</taxon>
        <taxon>Micrococcales</taxon>
        <taxon>Microbacteriaceae</taxon>
        <taxon>Herbiconiux</taxon>
    </lineage>
</organism>
<dbReference type="InterPro" id="IPR006027">
    <property type="entry name" value="NusB_RsmB_TIM44"/>
</dbReference>
<dbReference type="GO" id="GO:0032259">
    <property type="term" value="P:methylation"/>
    <property type="evidence" value="ECO:0007669"/>
    <property type="project" value="UniProtKB-KW"/>
</dbReference>
<dbReference type="PRINTS" id="PR02008">
    <property type="entry name" value="RCMTFAMILY"/>
</dbReference>
<dbReference type="Gene3D" id="1.10.940.10">
    <property type="entry name" value="NusB-like"/>
    <property type="match status" value="1"/>
</dbReference>
<evidence type="ECO:0000256" key="2">
    <source>
        <dbReference type="ARBA" id="ARBA00022603"/>
    </source>
</evidence>
<dbReference type="SUPFAM" id="SSF48013">
    <property type="entry name" value="NusB-like"/>
    <property type="match status" value="1"/>
</dbReference>
<keyword evidence="5 6" id="KW-0694">RNA-binding</keyword>
<dbReference type="Pfam" id="PF01029">
    <property type="entry name" value="NusB"/>
    <property type="match status" value="1"/>
</dbReference>
<feature type="binding site" evidence="6">
    <location>
        <position position="383"/>
    </location>
    <ligand>
        <name>S-adenosyl-L-methionine</name>
        <dbReference type="ChEBI" id="CHEBI:59789"/>
    </ligand>
</feature>
<dbReference type="SUPFAM" id="SSF53335">
    <property type="entry name" value="S-adenosyl-L-methionine-dependent methyltransferases"/>
    <property type="match status" value="1"/>
</dbReference>
<feature type="compositionally biased region" description="Basic and acidic residues" evidence="7">
    <location>
        <begin position="1"/>
        <end position="15"/>
    </location>
</feature>
<feature type="binding site" evidence="6">
    <location>
        <position position="357"/>
    </location>
    <ligand>
        <name>S-adenosyl-L-methionine</name>
        <dbReference type="ChEBI" id="CHEBI:59789"/>
    </ligand>
</feature>
<accession>A0ABT2H0D6</accession>
<proteinExistence type="inferred from homology"/>
<evidence type="ECO:0000256" key="7">
    <source>
        <dbReference type="SAM" id="MobiDB-lite"/>
    </source>
</evidence>
<evidence type="ECO:0000256" key="5">
    <source>
        <dbReference type="ARBA" id="ARBA00022884"/>
    </source>
</evidence>
<feature type="active site" description="Nucleophile" evidence="6">
    <location>
        <position position="454"/>
    </location>
</feature>
<evidence type="ECO:0000313" key="10">
    <source>
        <dbReference type="Proteomes" id="UP001165586"/>
    </source>
</evidence>
<dbReference type="InterPro" id="IPR023267">
    <property type="entry name" value="RCMT"/>
</dbReference>
<evidence type="ECO:0000256" key="6">
    <source>
        <dbReference type="PROSITE-ProRule" id="PRU01023"/>
    </source>
</evidence>
<evidence type="ECO:0000313" key="9">
    <source>
        <dbReference type="EMBL" id="MCS5733270.1"/>
    </source>
</evidence>
<evidence type="ECO:0000256" key="3">
    <source>
        <dbReference type="ARBA" id="ARBA00022679"/>
    </source>
</evidence>
<gene>
    <name evidence="9" type="ORF">N1032_05910</name>
</gene>
<dbReference type="InterPro" id="IPR029063">
    <property type="entry name" value="SAM-dependent_MTases_sf"/>
</dbReference>
<dbReference type="PANTHER" id="PTHR22807:SF53">
    <property type="entry name" value="RIBOSOMAL RNA SMALL SUBUNIT METHYLTRANSFERASE B-RELATED"/>
    <property type="match status" value="1"/>
</dbReference>
<evidence type="ECO:0000256" key="1">
    <source>
        <dbReference type="ARBA" id="ARBA00007494"/>
    </source>
</evidence>
<dbReference type="CDD" id="cd02440">
    <property type="entry name" value="AdoMet_MTases"/>
    <property type="match status" value="1"/>
</dbReference>
<sequence length="530" mass="55600">MSDDRNRGERGRRSQGEPQGRSGRRGQGSSRAGGGSTGAHAADRSGRGRGSESSTARSGEAAGHVQPARRIALEVITAVRADDAYANLLLPSKIAAARLDSADAGLATELTYGTLRMRGYYDRVIEIASGRPIAELDGVVRDVLELGCHQILSMRVAQHAAVNESVELARQVASRSSTGFVNGVLRAITRTPAAEWATRAIESAEGVDEQLAIAASHPAWVIRAFRRALAADGVPADDAAFQLDELLDADNTPARLSLTALPGLIDRDEVGEGTEPSPLSPIGLLAPTGDPSSIAAVHEGRARVQDEGSQLAALALTRARPIVAGERWLDLCAGPGGKTAVLAAEARLGGAEVVANEPIAARAGLVRRAVAAIPDPPVVWERDGTSIGDDEPESFDRILVDAPCTGLGALRRRPEARWRKSPSDVADLVDLQQRLIDSAVRALKPGGVLAYVTCSPHVGETRGQVQGVLRRWGDALEQLDTQAVLTDISGGAIALGAPDAAAQLWPHRNNTDAMFIALFRKSAPAPAPAE</sequence>
<dbReference type="Pfam" id="PF01189">
    <property type="entry name" value="Methyltr_RsmB-F"/>
    <property type="match status" value="1"/>
</dbReference>
<comment type="similarity">
    <text evidence="1 6">Belongs to the class I-like SAM-binding methyltransferase superfamily. RsmB/NOP family.</text>
</comment>
<keyword evidence="10" id="KW-1185">Reference proteome</keyword>
<feature type="region of interest" description="Disordered" evidence="7">
    <location>
        <begin position="1"/>
        <end position="64"/>
    </location>
</feature>
<feature type="compositionally biased region" description="Basic and acidic residues" evidence="7">
    <location>
        <begin position="41"/>
        <end position="50"/>
    </location>
</feature>
<dbReference type="Gene3D" id="3.40.50.150">
    <property type="entry name" value="Vaccinia Virus protein VP39"/>
    <property type="match status" value="1"/>
</dbReference>
<dbReference type="InterPro" id="IPR035926">
    <property type="entry name" value="NusB-like_sf"/>
</dbReference>
<feature type="compositionally biased region" description="Low complexity" evidence="7">
    <location>
        <begin position="51"/>
        <end position="63"/>
    </location>
</feature>
<dbReference type="RefSeq" id="WP_259538081.1">
    <property type="nucleotide sequence ID" value="NZ_JANLCJ010000002.1"/>
</dbReference>
<dbReference type="Proteomes" id="UP001165586">
    <property type="component" value="Unassembled WGS sequence"/>
</dbReference>
<dbReference type="PROSITE" id="PS01153">
    <property type="entry name" value="NOL1_NOP2_SUN"/>
    <property type="match status" value="1"/>
</dbReference>
<comment type="caution">
    <text evidence="9">The sequence shown here is derived from an EMBL/GenBank/DDBJ whole genome shotgun (WGS) entry which is preliminary data.</text>
</comment>
<dbReference type="PANTHER" id="PTHR22807">
    <property type="entry name" value="NOP2 YEAST -RELATED NOL1/NOP2/FMU SUN DOMAIN-CONTAINING"/>
    <property type="match status" value="1"/>
</dbReference>
<dbReference type="EMBL" id="JANLCJ010000002">
    <property type="protein sequence ID" value="MCS5733270.1"/>
    <property type="molecule type" value="Genomic_DNA"/>
</dbReference>
<reference evidence="9" key="1">
    <citation type="submission" date="2022-08" db="EMBL/GenBank/DDBJ databases">
        <authorList>
            <person name="Deng Y."/>
            <person name="Han X.-F."/>
            <person name="Zhang Y.-Q."/>
        </authorList>
    </citation>
    <scope>NUCLEOTIDE SEQUENCE</scope>
    <source>
        <strain evidence="9">CPCC 203386</strain>
    </source>
</reference>
<evidence type="ECO:0000256" key="4">
    <source>
        <dbReference type="ARBA" id="ARBA00022691"/>
    </source>
</evidence>
<feature type="binding site" evidence="6">
    <location>
        <position position="401"/>
    </location>
    <ligand>
        <name>S-adenosyl-L-methionine</name>
        <dbReference type="ChEBI" id="CHEBI:59789"/>
    </ligand>
</feature>
<keyword evidence="2 6" id="KW-0489">Methyltransferase</keyword>
<dbReference type="GO" id="GO:0008168">
    <property type="term" value="F:methyltransferase activity"/>
    <property type="evidence" value="ECO:0007669"/>
    <property type="project" value="UniProtKB-KW"/>
</dbReference>
<dbReference type="InterPro" id="IPR049560">
    <property type="entry name" value="MeTrfase_RsmB-F_NOP2_cat"/>
</dbReference>
<keyword evidence="3 6" id="KW-0808">Transferase</keyword>